<dbReference type="PROSITE" id="PS50012">
    <property type="entry name" value="RCC1_3"/>
    <property type="match status" value="2"/>
</dbReference>
<reference evidence="3 4" key="1">
    <citation type="submission" date="2022-04" db="EMBL/GenBank/DDBJ databases">
        <title>Chromosome-level reference genomes for two strains of Caenorhabditis briggsae: an improved platform for comparative genomics.</title>
        <authorList>
            <person name="Stevens L."/>
            <person name="Andersen E."/>
        </authorList>
    </citation>
    <scope>NUCLEOTIDE SEQUENCE [LARGE SCALE GENOMIC DNA]</scope>
    <source>
        <strain evidence="3">VX34</strain>
        <tissue evidence="3">Whole-organism</tissue>
    </source>
</reference>
<keyword evidence="4" id="KW-1185">Reference proteome</keyword>
<dbReference type="AlphaFoldDB" id="A0AAE9E4F1"/>
<organism evidence="3 4">
    <name type="scientific">Caenorhabditis briggsae</name>
    <dbReference type="NCBI Taxonomy" id="6238"/>
    <lineage>
        <taxon>Eukaryota</taxon>
        <taxon>Metazoa</taxon>
        <taxon>Ecdysozoa</taxon>
        <taxon>Nematoda</taxon>
        <taxon>Chromadorea</taxon>
        <taxon>Rhabditida</taxon>
        <taxon>Rhabditina</taxon>
        <taxon>Rhabditomorpha</taxon>
        <taxon>Rhabditoidea</taxon>
        <taxon>Rhabditidae</taxon>
        <taxon>Peloderinae</taxon>
        <taxon>Caenorhabditis</taxon>
    </lineage>
</organism>
<dbReference type="PRINTS" id="PR00633">
    <property type="entry name" value="RCCNDNSATION"/>
</dbReference>
<evidence type="ECO:0000313" key="3">
    <source>
        <dbReference type="EMBL" id="UMM14953.1"/>
    </source>
</evidence>
<evidence type="ECO:0000313" key="4">
    <source>
        <dbReference type="Proteomes" id="UP000829354"/>
    </source>
</evidence>
<dbReference type="PANTHER" id="PTHR46849">
    <property type="entry name" value="RCC1 DOMAIN-CONTAINING PROTEIN 1"/>
    <property type="match status" value="1"/>
</dbReference>
<feature type="repeat" description="RCC1" evidence="1">
    <location>
        <begin position="268"/>
        <end position="327"/>
    </location>
</feature>
<sequence>MMPHTVRPNDRRSLKKYRVHLSSLLDKRPDVRDEFYFGIKKETRELTKKRNSTRIEETQRKEEQADGREEEADEEEEKSTWFGSVSFASNHVNLDVFSPTSSELLEFNDAIDDVACTHLHVAILMSNGKKLGIRRIDDYGREFRILELPESESSFLLTTSKAIYVVRMKNEKTSEILKILENSEDVEIRNIDFPWPVKIVEARGGHDFCIFRDSAGNLFSMGTGTRGELGVGLIRRLDEPVHIEHLAGIQISKFACGGWHTVALSNGGDVYVWGWNRYGQLGQNQSSTEMYPTLLDPSEDVDQSLSPDENIDDVAATEYSTRITARKCSKQCQFVSYSWPSGAPWPSTWSVRLHTRITVFWMIRPICMIHQSSLIYNAYLDAKEHLMNTPMLSPVYYILGGVNKNEGCIITRSLNGTALLTELADAKNGWYLLQTNYDQDQQDLYLDDRDTPGDRCMDKLSQKNAGFQGVFNVLSSRTNLNKLTTYTVLMSVETARFETILQSCPGECYPW</sequence>
<dbReference type="Proteomes" id="UP000829354">
    <property type="component" value="Chromosome I"/>
</dbReference>
<feature type="region of interest" description="Disordered" evidence="2">
    <location>
        <begin position="46"/>
        <end position="77"/>
    </location>
</feature>
<protein>
    <submittedName>
        <fullName evidence="3">Uncharacterized protein</fullName>
    </submittedName>
</protein>
<gene>
    <name evidence="3" type="ORF">L5515_002573</name>
</gene>
<feature type="repeat" description="RCC1" evidence="1">
    <location>
        <begin position="216"/>
        <end position="267"/>
    </location>
</feature>
<evidence type="ECO:0000256" key="2">
    <source>
        <dbReference type="SAM" id="MobiDB-lite"/>
    </source>
</evidence>
<feature type="compositionally biased region" description="Basic and acidic residues" evidence="2">
    <location>
        <begin position="46"/>
        <end position="67"/>
    </location>
</feature>
<dbReference type="InterPro" id="IPR000408">
    <property type="entry name" value="Reg_chr_condens"/>
</dbReference>
<dbReference type="Gene3D" id="2.130.10.30">
    <property type="entry name" value="Regulator of chromosome condensation 1/beta-lactamase-inhibitor protein II"/>
    <property type="match status" value="1"/>
</dbReference>
<dbReference type="Pfam" id="PF13540">
    <property type="entry name" value="RCC1_2"/>
    <property type="match status" value="1"/>
</dbReference>
<dbReference type="EMBL" id="CP092620">
    <property type="protein sequence ID" value="UMM14953.1"/>
    <property type="molecule type" value="Genomic_DNA"/>
</dbReference>
<accession>A0AAE9E4F1</accession>
<name>A0AAE9E4F1_CAEBR</name>
<dbReference type="SUPFAM" id="SSF50985">
    <property type="entry name" value="RCC1/BLIP-II"/>
    <property type="match status" value="1"/>
</dbReference>
<evidence type="ECO:0000256" key="1">
    <source>
        <dbReference type="PROSITE-ProRule" id="PRU00235"/>
    </source>
</evidence>
<dbReference type="PANTHER" id="PTHR46849:SF1">
    <property type="entry name" value="RCC1 DOMAIN-CONTAINING PROTEIN 1"/>
    <property type="match status" value="1"/>
</dbReference>
<dbReference type="PROSITE" id="PS00626">
    <property type="entry name" value="RCC1_2"/>
    <property type="match status" value="1"/>
</dbReference>
<proteinExistence type="predicted"/>
<feature type="compositionally biased region" description="Acidic residues" evidence="2">
    <location>
        <begin position="68"/>
        <end position="77"/>
    </location>
</feature>
<dbReference type="InterPro" id="IPR052830">
    <property type="entry name" value="RCC1_domain-containing"/>
</dbReference>
<dbReference type="InterPro" id="IPR009091">
    <property type="entry name" value="RCC1/BLIP-II"/>
</dbReference>